<evidence type="ECO:0000256" key="6">
    <source>
        <dbReference type="ARBA" id="ARBA00023136"/>
    </source>
</evidence>
<feature type="transmembrane region" description="Helical" evidence="7">
    <location>
        <begin position="469"/>
        <end position="486"/>
    </location>
</feature>
<keyword evidence="5 7" id="KW-1133">Transmembrane helix</keyword>
<feature type="transmembrane region" description="Helical" evidence="7">
    <location>
        <begin position="382"/>
        <end position="405"/>
    </location>
</feature>
<dbReference type="Gene3D" id="1.20.1540.10">
    <property type="entry name" value="Rhomboid-like"/>
    <property type="match status" value="1"/>
</dbReference>
<dbReference type="InterPro" id="IPR050925">
    <property type="entry name" value="Rhomboid_protease_S54"/>
</dbReference>
<proteinExistence type="inferred from homology"/>
<keyword evidence="9" id="KW-0645">Protease</keyword>
<dbReference type="AlphaFoldDB" id="A0A4R5ML41"/>
<feature type="transmembrane region" description="Helical" evidence="7">
    <location>
        <begin position="492"/>
        <end position="511"/>
    </location>
</feature>
<feature type="transmembrane region" description="Helical" evidence="7">
    <location>
        <begin position="332"/>
        <end position="352"/>
    </location>
</feature>
<reference evidence="9 10" key="1">
    <citation type="submission" date="2019-02" db="EMBL/GenBank/DDBJ databases">
        <title>Pedobacter sp. nov., a novel speices isolated from soil of pinguins habitat in Antarcitica.</title>
        <authorList>
            <person name="He R.-H."/>
        </authorList>
    </citation>
    <scope>NUCLEOTIDE SEQUENCE [LARGE SCALE GENOMIC DNA]</scope>
    <source>
        <strain evidence="9 10">E01020</strain>
    </source>
</reference>
<feature type="transmembrane region" description="Helical" evidence="7">
    <location>
        <begin position="84"/>
        <end position="104"/>
    </location>
</feature>
<dbReference type="PANTHER" id="PTHR43731">
    <property type="entry name" value="RHOMBOID PROTEASE"/>
    <property type="match status" value="1"/>
</dbReference>
<dbReference type="SUPFAM" id="SSF144091">
    <property type="entry name" value="Rhomboid-like"/>
    <property type="match status" value="1"/>
</dbReference>
<evidence type="ECO:0000256" key="4">
    <source>
        <dbReference type="ARBA" id="ARBA00022801"/>
    </source>
</evidence>
<comment type="similarity">
    <text evidence="2">Belongs to the peptidase S54 family.</text>
</comment>
<feature type="domain" description="Peptidase S54 rhomboid" evidence="8">
    <location>
        <begin position="373"/>
        <end position="510"/>
    </location>
</feature>
<evidence type="ECO:0000313" key="10">
    <source>
        <dbReference type="Proteomes" id="UP000295668"/>
    </source>
</evidence>
<comment type="caution">
    <text evidence="9">The sequence shown here is derived from an EMBL/GenBank/DDBJ whole genome shotgun (WGS) entry which is preliminary data.</text>
</comment>
<evidence type="ECO:0000256" key="2">
    <source>
        <dbReference type="ARBA" id="ARBA00009045"/>
    </source>
</evidence>
<protein>
    <submittedName>
        <fullName evidence="9">Rhomboid family intramembrane serine protease</fullName>
    </submittedName>
</protein>
<feature type="transmembrane region" description="Helical" evidence="7">
    <location>
        <begin position="12"/>
        <end position="40"/>
    </location>
</feature>
<feature type="transmembrane region" description="Helical" evidence="7">
    <location>
        <begin position="46"/>
        <end position="64"/>
    </location>
</feature>
<dbReference type="Pfam" id="PF01694">
    <property type="entry name" value="Rhomboid"/>
    <property type="match status" value="1"/>
</dbReference>
<dbReference type="OrthoDB" id="9778341at2"/>
<dbReference type="EMBL" id="SJCY01000008">
    <property type="protein sequence ID" value="TDG35809.1"/>
    <property type="molecule type" value="Genomic_DNA"/>
</dbReference>
<dbReference type="GO" id="GO:0016020">
    <property type="term" value="C:membrane"/>
    <property type="evidence" value="ECO:0007669"/>
    <property type="project" value="UniProtKB-SubCell"/>
</dbReference>
<dbReference type="GO" id="GO:0004252">
    <property type="term" value="F:serine-type endopeptidase activity"/>
    <property type="evidence" value="ECO:0007669"/>
    <property type="project" value="InterPro"/>
</dbReference>
<name>A0A4R5ML41_9SPHI</name>
<feature type="transmembrane region" description="Helical" evidence="7">
    <location>
        <begin position="439"/>
        <end position="457"/>
    </location>
</feature>
<keyword evidence="6 7" id="KW-0472">Membrane</keyword>
<accession>A0A4R5ML41</accession>
<evidence type="ECO:0000259" key="8">
    <source>
        <dbReference type="Pfam" id="PF01694"/>
    </source>
</evidence>
<keyword evidence="10" id="KW-1185">Reference proteome</keyword>
<dbReference type="RefSeq" id="WP_133263031.1">
    <property type="nucleotide sequence ID" value="NZ_SJCY01000008.1"/>
</dbReference>
<dbReference type="InterPro" id="IPR035952">
    <property type="entry name" value="Rhomboid-like_sf"/>
</dbReference>
<dbReference type="PANTHER" id="PTHR43731:SF14">
    <property type="entry name" value="PRESENILIN-ASSOCIATED RHOMBOID-LIKE PROTEIN, MITOCHONDRIAL"/>
    <property type="match status" value="1"/>
</dbReference>
<evidence type="ECO:0000256" key="3">
    <source>
        <dbReference type="ARBA" id="ARBA00022692"/>
    </source>
</evidence>
<organism evidence="9 10">
    <name type="scientific">Pedobacter changchengzhani</name>
    <dbReference type="NCBI Taxonomy" id="2529274"/>
    <lineage>
        <taxon>Bacteria</taxon>
        <taxon>Pseudomonadati</taxon>
        <taxon>Bacteroidota</taxon>
        <taxon>Sphingobacteriia</taxon>
        <taxon>Sphingobacteriales</taxon>
        <taxon>Sphingobacteriaceae</taxon>
        <taxon>Pedobacter</taxon>
    </lineage>
</organism>
<evidence type="ECO:0000256" key="1">
    <source>
        <dbReference type="ARBA" id="ARBA00004141"/>
    </source>
</evidence>
<feature type="transmembrane region" description="Helical" evidence="7">
    <location>
        <begin position="272"/>
        <end position="292"/>
    </location>
</feature>
<evidence type="ECO:0000313" key="9">
    <source>
        <dbReference type="EMBL" id="TDG35809.1"/>
    </source>
</evidence>
<feature type="transmembrane region" description="Helical" evidence="7">
    <location>
        <begin position="414"/>
        <end position="433"/>
    </location>
</feature>
<sequence length="518" mass="59168">METYISKLKHILPTFLAVTFGTVFGLAFLRWLLCIQFSLLDIKEEIWVLWLPLIFPWIPITLWLRQRFRVLTVKKGDTDKARFFFQIISWGVMTAMLFVSQAYLTTATGKLETLSSIKEIDKVEKARYYRLTNFSVATYFGGTYTDFRTSGKYNQYLNFDIFFVTPIIADTSEHITDIPKHWYGVKYKEQISNKISNEEKDRKYKEFYDECIQKMNNYNFYSLDHFERKPKSDDRINFLKAIEARTKQQTDESFIVLEPIQETYESRNGNKLAWIFGSFGIGFGVLLFSLLFPGFSDSERKRFLSGKKPKQDDLVDMLNYLVPKGDHFATSIILDLNILVFLLMVFSGIHIISPNGMELLQWGANRRFETTGGEWWRLFTSMFLHGGIMHLILNISGLVIAAIFVEPLIGRKKYFILYILSGLCGSLASIWWYPNTISVGASGAIFGLYGAILGLLLTKAFPEGGKKGILIMIGIYVGINLLWGLTGGIDNAAHIGGLLSGALIGIILYKLDDGKKIE</sequence>
<dbReference type="GO" id="GO:0006508">
    <property type="term" value="P:proteolysis"/>
    <property type="evidence" value="ECO:0007669"/>
    <property type="project" value="UniProtKB-KW"/>
</dbReference>
<evidence type="ECO:0000256" key="7">
    <source>
        <dbReference type="SAM" id="Phobius"/>
    </source>
</evidence>
<dbReference type="InterPro" id="IPR022764">
    <property type="entry name" value="Peptidase_S54_rhomboid_dom"/>
</dbReference>
<comment type="subcellular location">
    <subcellularLocation>
        <location evidence="1">Membrane</location>
        <topology evidence="1">Multi-pass membrane protein</topology>
    </subcellularLocation>
</comment>
<dbReference type="Proteomes" id="UP000295668">
    <property type="component" value="Unassembled WGS sequence"/>
</dbReference>
<evidence type="ECO:0000256" key="5">
    <source>
        <dbReference type="ARBA" id="ARBA00022989"/>
    </source>
</evidence>
<keyword evidence="3 7" id="KW-0812">Transmembrane</keyword>
<keyword evidence="4" id="KW-0378">Hydrolase</keyword>
<gene>
    <name evidence="9" type="ORF">EZJ43_12395</name>
</gene>